<dbReference type="InterPro" id="IPR014745">
    <property type="entry name" value="MHC_II_a/b_N"/>
</dbReference>
<proteinExistence type="predicted"/>
<keyword evidence="3" id="KW-0391">Immunity</keyword>
<dbReference type="EMBL" id="VZSH01000546">
    <property type="protein sequence ID" value="NWY08156.1"/>
    <property type="molecule type" value="Genomic_DNA"/>
</dbReference>
<evidence type="ECO:0000256" key="3">
    <source>
        <dbReference type="ARBA" id="ARBA00022859"/>
    </source>
</evidence>
<dbReference type="GO" id="GO:0002504">
    <property type="term" value="P:antigen processing and presentation of peptide or polysaccharide antigen via MHC class II"/>
    <property type="evidence" value="ECO:0007669"/>
    <property type="project" value="UniProtKB-KW"/>
</dbReference>
<keyword evidence="7" id="KW-1015">Disulfide bond</keyword>
<dbReference type="SMART" id="SM00921">
    <property type="entry name" value="MHC_II_beta"/>
    <property type="match status" value="1"/>
</dbReference>
<keyword evidence="6" id="KW-0472">Membrane</keyword>
<sequence length="95" mass="10954">ATVCTTGFFQELSISECQYLNGTERVRFVVWIVYNGQRWLHFDSDVGHFVADSPLGEPDARYCNSQTDFIEQKRAEVDTVCRHNYGVVTPFTVER</sequence>
<keyword evidence="12" id="KW-1185">Reference proteome</keyword>
<evidence type="ECO:0000256" key="9">
    <source>
        <dbReference type="ARBA" id="ARBA00023182"/>
    </source>
</evidence>
<evidence type="ECO:0000256" key="5">
    <source>
        <dbReference type="ARBA" id="ARBA00023130"/>
    </source>
</evidence>
<keyword evidence="2" id="KW-0812">Transmembrane</keyword>
<evidence type="ECO:0000256" key="1">
    <source>
        <dbReference type="ARBA" id="ARBA00004479"/>
    </source>
</evidence>
<feature type="non-terminal residue" evidence="11">
    <location>
        <position position="1"/>
    </location>
</feature>
<evidence type="ECO:0000256" key="4">
    <source>
        <dbReference type="ARBA" id="ARBA00022989"/>
    </source>
</evidence>
<dbReference type="InterPro" id="IPR000353">
    <property type="entry name" value="MHC_II_b_N"/>
</dbReference>
<comment type="subcellular location">
    <subcellularLocation>
        <location evidence="1">Membrane</location>
        <topology evidence="1">Single-pass type I membrane protein</topology>
    </subcellularLocation>
</comment>
<dbReference type="PANTHER" id="PTHR19944">
    <property type="entry name" value="MHC CLASS II-RELATED"/>
    <property type="match status" value="1"/>
</dbReference>
<organism evidence="11 12">
    <name type="scientific">Nothoprocta ornata</name>
    <dbReference type="NCBI Taxonomy" id="83376"/>
    <lineage>
        <taxon>Eukaryota</taxon>
        <taxon>Metazoa</taxon>
        <taxon>Chordata</taxon>
        <taxon>Craniata</taxon>
        <taxon>Vertebrata</taxon>
        <taxon>Euteleostomi</taxon>
        <taxon>Archelosauria</taxon>
        <taxon>Archosauria</taxon>
        <taxon>Dinosauria</taxon>
        <taxon>Saurischia</taxon>
        <taxon>Theropoda</taxon>
        <taxon>Coelurosauria</taxon>
        <taxon>Aves</taxon>
        <taxon>Palaeognathae</taxon>
        <taxon>Tinamiformes</taxon>
        <taxon>Tinamidae</taxon>
        <taxon>Nothoprocta</taxon>
    </lineage>
</organism>
<dbReference type="AlphaFoldDB" id="A0A7K7BI65"/>
<gene>
    <name evidence="11" type="primary">Hb2l_2</name>
    <name evidence="11" type="ORF">NOTORN_R15094</name>
</gene>
<feature type="domain" description="MHC class II beta chain N-terminal" evidence="10">
    <location>
        <begin position="15"/>
        <end position="89"/>
    </location>
</feature>
<keyword evidence="5" id="KW-1064">Adaptive immunity</keyword>
<keyword evidence="9" id="KW-0491">MHC II</keyword>
<name>A0A7K7BI65_9AVES</name>
<evidence type="ECO:0000256" key="2">
    <source>
        <dbReference type="ARBA" id="ARBA00022692"/>
    </source>
</evidence>
<dbReference type="InterPro" id="IPR011162">
    <property type="entry name" value="MHC_I/II-like_Ag-recog"/>
</dbReference>
<protein>
    <submittedName>
        <fullName evidence="11">HB2L protein</fullName>
    </submittedName>
</protein>
<feature type="non-terminal residue" evidence="11">
    <location>
        <position position="95"/>
    </location>
</feature>
<dbReference type="Proteomes" id="UP000531938">
    <property type="component" value="Unassembled WGS sequence"/>
</dbReference>
<dbReference type="FunFam" id="3.10.320.10:FF:000001">
    <property type="entry name" value="HLA class II histocompatibility antigen, DRB1-1 beta chain"/>
    <property type="match status" value="1"/>
</dbReference>
<dbReference type="SUPFAM" id="SSF54452">
    <property type="entry name" value="MHC antigen-recognition domain"/>
    <property type="match status" value="1"/>
</dbReference>
<accession>A0A7K7BI65</accession>
<evidence type="ECO:0000256" key="8">
    <source>
        <dbReference type="ARBA" id="ARBA00023180"/>
    </source>
</evidence>
<dbReference type="Gene3D" id="3.10.320.10">
    <property type="entry name" value="Class II Histocompatibility Antigen, M Beta Chain, Chain B, domain 1"/>
    <property type="match status" value="1"/>
</dbReference>
<dbReference type="InterPro" id="IPR050160">
    <property type="entry name" value="MHC/Immunoglobulin"/>
</dbReference>
<dbReference type="Pfam" id="PF00969">
    <property type="entry name" value="MHC_II_beta"/>
    <property type="match status" value="1"/>
</dbReference>
<evidence type="ECO:0000256" key="7">
    <source>
        <dbReference type="ARBA" id="ARBA00023157"/>
    </source>
</evidence>
<dbReference type="PANTHER" id="PTHR19944:SF99">
    <property type="entry name" value="HLA CLASS II HISTOCOMPATIBILITY ANTIGEN, DRB1 BETA CHAIN"/>
    <property type="match status" value="1"/>
</dbReference>
<evidence type="ECO:0000313" key="12">
    <source>
        <dbReference type="Proteomes" id="UP000531938"/>
    </source>
</evidence>
<dbReference type="GO" id="GO:0042613">
    <property type="term" value="C:MHC class II protein complex"/>
    <property type="evidence" value="ECO:0007669"/>
    <property type="project" value="UniProtKB-KW"/>
</dbReference>
<evidence type="ECO:0000259" key="10">
    <source>
        <dbReference type="SMART" id="SM00921"/>
    </source>
</evidence>
<keyword evidence="8" id="KW-0325">Glycoprotein</keyword>
<dbReference type="GO" id="GO:0002250">
    <property type="term" value="P:adaptive immune response"/>
    <property type="evidence" value="ECO:0007669"/>
    <property type="project" value="UniProtKB-KW"/>
</dbReference>
<comment type="caution">
    <text evidence="11">The sequence shown here is derived from an EMBL/GenBank/DDBJ whole genome shotgun (WGS) entry which is preliminary data.</text>
</comment>
<evidence type="ECO:0000313" key="11">
    <source>
        <dbReference type="EMBL" id="NWY08156.1"/>
    </source>
</evidence>
<keyword evidence="4" id="KW-1133">Transmembrane helix</keyword>
<evidence type="ECO:0000256" key="6">
    <source>
        <dbReference type="ARBA" id="ARBA00023136"/>
    </source>
</evidence>
<reference evidence="11 12" key="1">
    <citation type="submission" date="2019-09" db="EMBL/GenBank/DDBJ databases">
        <title>Bird 10,000 Genomes (B10K) Project - Family phase.</title>
        <authorList>
            <person name="Zhang G."/>
        </authorList>
    </citation>
    <scope>NUCLEOTIDE SEQUENCE [LARGE SCALE GENOMIC DNA]</scope>
    <source>
        <strain evidence="11">B10K-MSB-03</strain>
    </source>
</reference>